<dbReference type="RefSeq" id="XP_009221784.1">
    <property type="nucleotide sequence ID" value="XM_009223520.1"/>
</dbReference>
<dbReference type="OrthoDB" id="5416384at2759"/>
<gene>
    <name evidence="11" type="primary">20346172</name>
    <name evidence="10" type="ORF">GGTG_05714</name>
</gene>
<reference evidence="12" key="1">
    <citation type="submission" date="2010-07" db="EMBL/GenBank/DDBJ databases">
        <title>The genome sequence of Gaeumannomyces graminis var. tritici strain R3-111a-1.</title>
        <authorList>
            <consortium name="The Broad Institute Genome Sequencing Platform"/>
            <person name="Ma L.-J."/>
            <person name="Dead R."/>
            <person name="Young S."/>
            <person name="Zeng Q."/>
            <person name="Koehrsen M."/>
            <person name="Alvarado L."/>
            <person name="Berlin A."/>
            <person name="Chapman S.B."/>
            <person name="Chen Z."/>
            <person name="Freedman E."/>
            <person name="Gellesch M."/>
            <person name="Goldberg J."/>
            <person name="Griggs A."/>
            <person name="Gujja S."/>
            <person name="Heilman E.R."/>
            <person name="Heiman D."/>
            <person name="Hepburn T."/>
            <person name="Howarth C."/>
            <person name="Jen D."/>
            <person name="Larson L."/>
            <person name="Mehta T."/>
            <person name="Neiman D."/>
            <person name="Pearson M."/>
            <person name="Roberts A."/>
            <person name="Saif S."/>
            <person name="Shea T."/>
            <person name="Shenoy N."/>
            <person name="Sisk P."/>
            <person name="Stolte C."/>
            <person name="Sykes S."/>
            <person name="Walk T."/>
            <person name="White J."/>
            <person name="Yandava C."/>
            <person name="Haas B."/>
            <person name="Nusbaum C."/>
            <person name="Birren B."/>
        </authorList>
    </citation>
    <scope>NUCLEOTIDE SEQUENCE [LARGE SCALE GENOMIC DNA]</scope>
    <source>
        <strain evidence="12">R3-111a-1</strain>
    </source>
</reference>
<evidence type="ECO:0000256" key="8">
    <source>
        <dbReference type="SAM" id="MobiDB-lite"/>
    </source>
</evidence>
<dbReference type="GO" id="GO:0008270">
    <property type="term" value="F:zinc ion binding"/>
    <property type="evidence" value="ECO:0007669"/>
    <property type="project" value="InterPro"/>
</dbReference>
<organism evidence="10">
    <name type="scientific">Gaeumannomyces tritici (strain R3-111a-1)</name>
    <name type="common">Wheat and barley take-all root rot fungus</name>
    <name type="synonym">Gaeumannomyces graminis var. tritici</name>
    <dbReference type="NCBI Taxonomy" id="644352"/>
    <lineage>
        <taxon>Eukaryota</taxon>
        <taxon>Fungi</taxon>
        <taxon>Dikarya</taxon>
        <taxon>Ascomycota</taxon>
        <taxon>Pezizomycotina</taxon>
        <taxon>Sordariomycetes</taxon>
        <taxon>Sordariomycetidae</taxon>
        <taxon>Magnaporthales</taxon>
        <taxon>Magnaporthaceae</taxon>
        <taxon>Gaeumannomyces</taxon>
    </lineage>
</organism>
<feature type="compositionally biased region" description="Low complexity" evidence="8">
    <location>
        <begin position="874"/>
        <end position="891"/>
    </location>
</feature>
<dbReference type="VEuPathDB" id="FungiDB:GGTG_05714"/>
<keyword evidence="6" id="KW-0804">Transcription</keyword>
<dbReference type="EMBL" id="GL385397">
    <property type="protein sequence ID" value="EJT75784.1"/>
    <property type="molecule type" value="Genomic_DNA"/>
</dbReference>
<reference evidence="10" key="3">
    <citation type="submission" date="2010-09" db="EMBL/GenBank/DDBJ databases">
        <title>Annotation of Gaeumannomyces graminis var. tritici R3-111a-1.</title>
        <authorList>
            <consortium name="The Broad Institute Genome Sequencing Platform"/>
            <person name="Ma L.-J."/>
            <person name="Dead R."/>
            <person name="Young S.K."/>
            <person name="Zeng Q."/>
            <person name="Gargeya S."/>
            <person name="Fitzgerald M."/>
            <person name="Haas B."/>
            <person name="Abouelleil A."/>
            <person name="Alvarado L."/>
            <person name="Arachchi H.M."/>
            <person name="Berlin A."/>
            <person name="Brown A."/>
            <person name="Chapman S.B."/>
            <person name="Chen Z."/>
            <person name="Dunbar C."/>
            <person name="Freedman E."/>
            <person name="Gearin G."/>
            <person name="Gellesch M."/>
            <person name="Goldberg J."/>
            <person name="Griggs A."/>
            <person name="Gujja S."/>
            <person name="Heiman D."/>
            <person name="Howarth C."/>
            <person name="Larson L."/>
            <person name="Lui A."/>
            <person name="MacDonald P.J.P."/>
            <person name="Mehta T."/>
            <person name="Montmayeur A."/>
            <person name="Murphy C."/>
            <person name="Neiman D."/>
            <person name="Pearson M."/>
            <person name="Priest M."/>
            <person name="Roberts A."/>
            <person name="Saif S."/>
            <person name="Shea T."/>
            <person name="Shenoy N."/>
            <person name="Sisk P."/>
            <person name="Stolte C."/>
            <person name="Sykes S."/>
            <person name="Yandava C."/>
            <person name="Wortman J."/>
            <person name="Nusbaum C."/>
            <person name="Birren B."/>
        </authorList>
    </citation>
    <scope>NUCLEOTIDE SEQUENCE</scope>
    <source>
        <strain evidence="10">R3-111a-1</strain>
    </source>
</reference>
<dbReference type="GO" id="GO:0006351">
    <property type="term" value="P:DNA-templated transcription"/>
    <property type="evidence" value="ECO:0007669"/>
    <property type="project" value="InterPro"/>
</dbReference>
<dbReference type="GO" id="GO:0005634">
    <property type="term" value="C:nucleus"/>
    <property type="evidence" value="ECO:0007669"/>
    <property type="project" value="UniProtKB-SubCell"/>
</dbReference>
<keyword evidence="5" id="KW-0238">DNA-binding</keyword>
<dbReference type="CDD" id="cd12148">
    <property type="entry name" value="fungal_TF_MHR"/>
    <property type="match status" value="1"/>
</dbReference>
<dbReference type="eggNOG" id="ENOG502RVD5">
    <property type="taxonomic scope" value="Eukaryota"/>
</dbReference>
<dbReference type="EnsemblFungi" id="EJT75784">
    <property type="protein sequence ID" value="EJT75784"/>
    <property type="gene ID" value="GGTG_05714"/>
</dbReference>
<sequence length="1053" mass="115542">MEATAIFRQGIGSMMPRPPQQHTHPNQQFHPQFQRPPVPQQFQYHAPGPGPATSPARARQHNRDDSDGNSPSQRIAHTLTACCRCRQRKTRCDPTLPRCLPCERSGSICEYYDTTKGKKINRQYVVKLQGRVRQLEAELAQFTNDDDYPRNSEDMVRPGGLVRLDERDETPRYLGPSSGIAMTRLLMEEAKRYTESNKISELIPEVRSRRLDRSNRMQSVVSMGGSISGPSGRKKSYPMVSAYPAEGLPTRPMAGGLMDVFNQRAQIFQPSLHEVTLAKDLDDVYAGEADAHQNFMVRMVLAVALQKLDTQWAGLADGYYLAAMQYFEDVVRTKDLRTVQCLILIAQYSTLTPTRTAVYYIIGLATRICQQLGLGDEKTITNTNGCAQGDLDPLTLDMRRRLSWIVTAMEYGLAHSMGRPSGFAKGNDFMDVGFFDAHADEDITSEGIKDGPLSKKKLAAIHFCKMRVLQAEIRRVLYEKKRHEPRDESHPWFAQMEQKMQEWLDASPQQPAWCRPWFTGKYHTMVVALYRPSPQVPKPSGSAALRCAESAAFIMTLSSQQVKKSAVDITWIFLLTVYMSLNTLLWSVSYAEVRKAHPREKLEELVATCLETIDQCAERWPGTAAASQHYSNLARACLQSYEQKEDAAVSRGFAGNFGTPSSTTDTNSPSASDVSGPSAASATGSQALPQHSQQQQQQQASLFVTPQFGNVFNSQPEASFNFGNPGFVDDGFQQRHPQFRTGSIFYNPSSDGKGRRPSYFPPEFVQDEENSRMEDQTGSGPWPSTAHHEGRQSSPQHNALPTPPESLGGGQGGFPNGNSLSPAITMASDTRSVSPTPTMAHRSPPAHMTPVATPAIKFTPHTPQQQQQEMHGHPTPQSTPQQTPTGPVTMPSSRGPTFAVPPLPQQGRHAHHHPPANVSSSWFSPPPPLISPFAFSQQQNNPAFNGNAQSFGDPGVDTAFMSALPPGGFGGAGMNSMGLGPGGAPGGGMPSFGQGGHFAANGFVNPMRHGSLTQEQLSELMGVLEQDGMGEINQLLNMGVDMVGVENGNGGRW</sequence>
<dbReference type="GO" id="GO:0045944">
    <property type="term" value="P:positive regulation of transcription by RNA polymerase II"/>
    <property type="evidence" value="ECO:0007669"/>
    <property type="project" value="TreeGrafter"/>
</dbReference>
<evidence type="ECO:0000256" key="2">
    <source>
        <dbReference type="ARBA" id="ARBA00022723"/>
    </source>
</evidence>
<feature type="region of interest" description="Disordered" evidence="8">
    <location>
        <begin position="658"/>
        <end position="700"/>
    </location>
</feature>
<reference evidence="10" key="2">
    <citation type="submission" date="2010-07" db="EMBL/GenBank/DDBJ databases">
        <authorList>
            <consortium name="The Broad Institute Genome Sequencing Platform"/>
            <consortium name="Broad Institute Genome Sequencing Center for Infectious Disease"/>
            <person name="Ma L.-J."/>
            <person name="Dead R."/>
            <person name="Young S."/>
            <person name="Zeng Q."/>
            <person name="Koehrsen M."/>
            <person name="Alvarado L."/>
            <person name="Berlin A."/>
            <person name="Chapman S.B."/>
            <person name="Chen Z."/>
            <person name="Freedman E."/>
            <person name="Gellesch M."/>
            <person name="Goldberg J."/>
            <person name="Griggs A."/>
            <person name="Gujja S."/>
            <person name="Heilman E.R."/>
            <person name="Heiman D."/>
            <person name="Hepburn T."/>
            <person name="Howarth C."/>
            <person name="Jen D."/>
            <person name="Larson L."/>
            <person name="Mehta T."/>
            <person name="Neiman D."/>
            <person name="Pearson M."/>
            <person name="Roberts A."/>
            <person name="Saif S."/>
            <person name="Shea T."/>
            <person name="Shenoy N."/>
            <person name="Sisk P."/>
            <person name="Stolte C."/>
            <person name="Sykes S."/>
            <person name="Walk T."/>
            <person name="White J."/>
            <person name="Yandava C."/>
            <person name="Haas B."/>
            <person name="Nusbaum C."/>
            <person name="Birren B."/>
        </authorList>
    </citation>
    <scope>NUCLEOTIDE SEQUENCE</scope>
    <source>
        <strain evidence="10">R3-111a-1</strain>
    </source>
</reference>
<feature type="compositionally biased region" description="Low complexity" evidence="8">
    <location>
        <begin position="20"/>
        <end position="33"/>
    </location>
</feature>
<feature type="region of interest" description="Disordered" evidence="8">
    <location>
        <begin position="1"/>
        <end position="73"/>
    </location>
</feature>
<evidence type="ECO:0000313" key="10">
    <source>
        <dbReference type="EMBL" id="EJT75784.1"/>
    </source>
</evidence>
<dbReference type="GO" id="GO:0043565">
    <property type="term" value="F:sequence-specific DNA binding"/>
    <property type="evidence" value="ECO:0007669"/>
    <property type="project" value="TreeGrafter"/>
</dbReference>
<keyword evidence="2" id="KW-0479">Metal-binding</keyword>
<dbReference type="InterPro" id="IPR052202">
    <property type="entry name" value="Yeast_MetPath_Reg"/>
</dbReference>
<evidence type="ECO:0000256" key="7">
    <source>
        <dbReference type="ARBA" id="ARBA00023242"/>
    </source>
</evidence>
<evidence type="ECO:0000256" key="6">
    <source>
        <dbReference type="ARBA" id="ARBA00023163"/>
    </source>
</evidence>
<dbReference type="Pfam" id="PF04082">
    <property type="entry name" value="Fungal_trans"/>
    <property type="match status" value="1"/>
</dbReference>
<dbReference type="PANTHER" id="PTHR47782:SF8">
    <property type="entry name" value="ZN(II)2CYS6 TRANSCRIPTION FACTOR (EUROFUNG)"/>
    <property type="match status" value="1"/>
</dbReference>
<evidence type="ECO:0000256" key="3">
    <source>
        <dbReference type="ARBA" id="ARBA00022833"/>
    </source>
</evidence>
<evidence type="ECO:0000259" key="9">
    <source>
        <dbReference type="PROSITE" id="PS50048"/>
    </source>
</evidence>
<protein>
    <submittedName>
        <fullName evidence="10">Zinc binuclear cluster-type protein</fullName>
    </submittedName>
</protein>
<dbReference type="STRING" id="644352.J3NWQ2"/>
<keyword evidence="12" id="KW-1185">Reference proteome</keyword>
<name>J3NWQ2_GAET3</name>
<dbReference type="CDD" id="cd00067">
    <property type="entry name" value="GAL4"/>
    <property type="match status" value="1"/>
</dbReference>
<dbReference type="GeneID" id="20346172"/>
<evidence type="ECO:0000256" key="5">
    <source>
        <dbReference type="ARBA" id="ARBA00023125"/>
    </source>
</evidence>
<evidence type="ECO:0000313" key="11">
    <source>
        <dbReference type="EnsemblFungi" id="EJT75784"/>
    </source>
</evidence>
<dbReference type="SMART" id="SM00066">
    <property type="entry name" value="GAL4"/>
    <property type="match status" value="1"/>
</dbReference>
<reference evidence="11" key="4">
    <citation type="journal article" date="2015" name="G3 (Bethesda)">
        <title>Genome sequences of three phytopathogenic species of the Magnaporthaceae family of fungi.</title>
        <authorList>
            <person name="Okagaki L.H."/>
            <person name="Nunes C.C."/>
            <person name="Sailsbery J."/>
            <person name="Clay B."/>
            <person name="Brown D."/>
            <person name="John T."/>
            <person name="Oh Y."/>
            <person name="Young N."/>
            <person name="Fitzgerald M."/>
            <person name="Haas B.J."/>
            <person name="Zeng Q."/>
            <person name="Young S."/>
            <person name="Adiconis X."/>
            <person name="Fan L."/>
            <person name="Levin J.Z."/>
            <person name="Mitchell T.K."/>
            <person name="Okubara P.A."/>
            <person name="Farman M.L."/>
            <person name="Kohn L.M."/>
            <person name="Birren B."/>
            <person name="Ma L.-J."/>
            <person name="Dean R.A."/>
        </authorList>
    </citation>
    <scope>NUCLEOTIDE SEQUENCE</scope>
    <source>
        <strain evidence="11">R3-111a-1</strain>
    </source>
</reference>
<dbReference type="InterPro" id="IPR007219">
    <property type="entry name" value="XnlR_reg_dom"/>
</dbReference>
<dbReference type="SUPFAM" id="SSF57701">
    <property type="entry name" value="Zn2/Cys6 DNA-binding domain"/>
    <property type="match status" value="1"/>
</dbReference>
<keyword evidence="7" id="KW-0539">Nucleus</keyword>
<dbReference type="GO" id="GO:0000981">
    <property type="term" value="F:DNA-binding transcription factor activity, RNA polymerase II-specific"/>
    <property type="evidence" value="ECO:0007669"/>
    <property type="project" value="InterPro"/>
</dbReference>
<evidence type="ECO:0000256" key="4">
    <source>
        <dbReference type="ARBA" id="ARBA00023015"/>
    </source>
</evidence>
<dbReference type="Pfam" id="PF00172">
    <property type="entry name" value="Zn_clus"/>
    <property type="match status" value="1"/>
</dbReference>
<feature type="compositionally biased region" description="Low complexity" evidence="8">
    <location>
        <begin position="659"/>
        <end position="673"/>
    </location>
</feature>
<dbReference type="Gene3D" id="4.10.240.10">
    <property type="entry name" value="Zn(2)-C6 fungal-type DNA-binding domain"/>
    <property type="match status" value="1"/>
</dbReference>
<feature type="domain" description="Zn(2)-C6 fungal-type" evidence="9">
    <location>
        <begin position="81"/>
        <end position="111"/>
    </location>
</feature>
<accession>J3NWQ2</accession>
<feature type="compositionally biased region" description="Polar residues" evidence="8">
    <location>
        <begin position="816"/>
        <end position="837"/>
    </location>
</feature>
<dbReference type="PANTHER" id="PTHR47782">
    <property type="entry name" value="ZN(II)2CYS6 TRANSCRIPTION FACTOR (EUROFUNG)-RELATED"/>
    <property type="match status" value="1"/>
</dbReference>
<evidence type="ECO:0000256" key="1">
    <source>
        <dbReference type="ARBA" id="ARBA00004123"/>
    </source>
</evidence>
<feature type="compositionally biased region" description="Polar residues" evidence="8">
    <location>
        <begin position="678"/>
        <end position="692"/>
    </location>
</feature>
<proteinExistence type="predicted"/>
<feature type="region of interest" description="Disordered" evidence="8">
    <location>
        <begin position="214"/>
        <end position="233"/>
    </location>
</feature>
<feature type="compositionally biased region" description="Polar residues" evidence="8">
    <location>
        <begin position="741"/>
        <end position="750"/>
    </location>
</feature>
<feature type="region of interest" description="Disordered" evidence="8">
    <location>
        <begin position="741"/>
        <end position="924"/>
    </location>
</feature>
<dbReference type="AlphaFoldDB" id="J3NWQ2"/>
<reference evidence="11" key="5">
    <citation type="submission" date="2018-04" db="UniProtKB">
        <authorList>
            <consortium name="EnsemblFungi"/>
        </authorList>
    </citation>
    <scope>IDENTIFICATION</scope>
    <source>
        <strain evidence="11">R3-111a-1</strain>
    </source>
</reference>
<keyword evidence="4" id="KW-0805">Transcription regulation</keyword>
<evidence type="ECO:0000313" key="12">
    <source>
        <dbReference type="Proteomes" id="UP000006039"/>
    </source>
</evidence>
<dbReference type="Proteomes" id="UP000006039">
    <property type="component" value="Unassembled WGS sequence"/>
</dbReference>
<dbReference type="InterPro" id="IPR036864">
    <property type="entry name" value="Zn2-C6_fun-type_DNA-bd_sf"/>
</dbReference>
<dbReference type="InterPro" id="IPR001138">
    <property type="entry name" value="Zn2Cys6_DnaBD"/>
</dbReference>
<dbReference type="PROSITE" id="PS00463">
    <property type="entry name" value="ZN2_CY6_FUNGAL_1"/>
    <property type="match status" value="1"/>
</dbReference>
<keyword evidence="3" id="KW-0862">Zinc</keyword>
<dbReference type="HOGENOM" id="CLU_007548_0_0_1"/>
<comment type="subcellular location">
    <subcellularLocation>
        <location evidence="1">Nucleus</location>
    </subcellularLocation>
</comment>
<dbReference type="PROSITE" id="PS50048">
    <property type="entry name" value="ZN2_CY6_FUNGAL_2"/>
    <property type="match status" value="1"/>
</dbReference>